<dbReference type="InterPro" id="IPR014756">
    <property type="entry name" value="Ig_E-set"/>
</dbReference>
<dbReference type="STRING" id="408074.SAMN05660909_04781"/>
<dbReference type="AlphaFoldDB" id="A0A1H4FYJ1"/>
<dbReference type="Gene3D" id="2.60.40.10">
    <property type="entry name" value="Immunoglobulins"/>
    <property type="match status" value="2"/>
</dbReference>
<reference evidence="4" key="1">
    <citation type="submission" date="2016-10" db="EMBL/GenBank/DDBJ databases">
        <authorList>
            <person name="Varghese N."/>
            <person name="Submissions S."/>
        </authorList>
    </citation>
    <scope>NUCLEOTIDE SEQUENCE [LARGE SCALE GENOMIC DNA]</scope>
    <source>
        <strain evidence="4">DSM 23920</strain>
    </source>
</reference>
<dbReference type="GO" id="GO:0030247">
    <property type="term" value="F:polysaccharide binding"/>
    <property type="evidence" value="ECO:0007669"/>
    <property type="project" value="InterPro"/>
</dbReference>
<dbReference type="InterPro" id="IPR013783">
    <property type="entry name" value="Ig-like_fold"/>
</dbReference>
<dbReference type="RefSeq" id="WP_089764891.1">
    <property type="nucleotide sequence ID" value="NZ_BKAT01000051.1"/>
</dbReference>
<dbReference type="EMBL" id="FNRL01000030">
    <property type="protein sequence ID" value="SEB02385.1"/>
    <property type="molecule type" value="Genomic_DNA"/>
</dbReference>
<feature type="signal peptide" evidence="1">
    <location>
        <begin position="1"/>
        <end position="24"/>
    </location>
</feature>
<dbReference type="Pfam" id="PF18329">
    <property type="entry name" value="SGBP_B_XBD"/>
    <property type="match status" value="1"/>
</dbReference>
<evidence type="ECO:0000313" key="3">
    <source>
        <dbReference type="EMBL" id="SEB02385.1"/>
    </source>
</evidence>
<feature type="chain" id="PRO_5011598759" description="Surface glycan-binding protein B xyloglucan binding domain-containing protein" evidence="1">
    <location>
        <begin position="25"/>
        <end position="405"/>
    </location>
</feature>
<evidence type="ECO:0000313" key="4">
    <source>
        <dbReference type="Proteomes" id="UP000199656"/>
    </source>
</evidence>
<evidence type="ECO:0000256" key="1">
    <source>
        <dbReference type="SAM" id="SignalP"/>
    </source>
</evidence>
<evidence type="ECO:0000259" key="2">
    <source>
        <dbReference type="Pfam" id="PF18329"/>
    </source>
</evidence>
<sequence length="405" mass="43575">MDKIFSNSTSNRLLLFFLALVAMAGQSACRKDEQKAGPVITHVRNYAASPNDTLVTSVFAGQWVVLSGHGLSDALQVSFNGVPASIKSVMFSDTTAVMQVPAVIPFPTIPAEKLNVITYVTSKGTTSYKFDILAPPPTITSISNENAKAGDSVYIYGSNLFFIEKLSFAGEVISDFSMAADGTVVGFILPHLAHSGKVIVTTKSGVDSTRFNVNDPVTGVICNFDDINPFSWGTNLENSSTEFPGNSGTYAVLKNDVLAAGDGTWWNNQRSINTNNVQWIPKDSLNTAIDGYALKFELNVPSTWNGTTLYVVRNYDMAFLARYEPWVSSTGAAVNYSAKGWRTVTIPLTMFRTNSGKGVSAGSLTELLGADAFSPINIQTANFLSVPTATGFYGAIDNIRIVKIK</sequence>
<protein>
    <recommendedName>
        <fullName evidence="2">Surface glycan-binding protein B xyloglucan binding domain-containing protein</fullName>
    </recommendedName>
</protein>
<name>A0A1H4FYJ1_9BACT</name>
<organism evidence="3 4">
    <name type="scientific">Chitinophaga terrae</name>
    <name type="common">ex Kim and Jung 2007</name>
    <dbReference type="NCBI Taxonomy" id="408074"/>
    <lineage>
        <taxon>Bacteria</taxon>
        <taxon>Pseudomonadati</taxon>
        <taxon>Bacteroidota</taxon>
        <taxon>Chitinophagia</taxon>
        <taxon>Chitinophagales</taxon>
        <taxon>Chitinophagaceae</taxon>
        <taxon>Chitinophaga</taxon>
    </lineage>
</organism>
<accession>A0A1H4FYJ1</accession>
<keyword evidence="1" id="KW-0732">Signal</keyword>
<dbReference type="OrthoDB" id="660167at2"/>
<gene>
    <name evidence="3" type="ORF">SAMN05660909_04781</name>
</gene>
<dbReference type="SUPFAM" id="SSF81296">
    <property type="entry name" value="E set domains"/>
    <property type="match status" value="1"/>
</dbReference>
<keyword evidence="4" id="KW-1185">Reference proteome</keyword>
<dbReference type="InterPro" id="IPR040475">
    <property type="entry name" value="SGBP_B_XBD"/>
</dbReference>
<feature type="domain" description="Surface glycan-binding protein B xyloglucan binding" evidence="2">
    <location>
        <begin position="217"/>
        <end position="403"/>
    </location>
</feature>
<proteinExistence type="predicted"/>
<dbReference type="Proteomes" id="UP000199656">
    <property type="component" value="Unassembled WGS sequence"/>
</dbReference>